<sequence length="472" mass="49449">MNSPVRRAVVLQLFHEASAISPLQVRRTEFLERHHLRGRAVADAFRDTRNWMGGVLTALDLAEMPYEIGLCTAALPGGPIAADDFAMLEAELLESLDAILAEGPVSHVFLLLHGALLAEGRDDPEGDITRAVRKRVGDAARIAVPLDFHANPGPGLIEAADIVLGGKLYPHTDTRERGARLVELALSETDWKTVHVPMGLQVPMPRQETVDGPFSALAALTDRLEGGDIGDVTLLGGFPFSMAPFRGTSLLVTTTDKTQTVPVADKVRAAIDERRAALLAPVPGIDEALPAIRGGLSRGRVVIADIGDNPGGGGLGDVTALLPALVSLKRPFAFGFLVAPELVTAAQQAGTGSTINIAVPGGTIAAGVEALADIRYRNTGAMMQGEMLYGGPGAVLSIGSSRILVSSLRIQAYDVNAFISQGIDLEKMDLIAVKSIGHFRASYTPLATGALVLVDSGGYSSPGRIDAAHGAP</sequence>
<evidence type="ECO:0000313" key="4">
    <source>
        <dbReference type="Proteomes" id="UP001549164"/>
    </source>
</evidence>
<evidence type="ECO:0000259" key="1">
    <source>
        <dbReference type="Pfam" id="PF07171"/>
    </source>
</evidence>
<gene>
    <name evidence="3" type="ORF">ABID12_000205</name>
</gene>
<comment type="caution">
    <text evidence="3">The sequence shown here is derived from an EMBL/GenBank/DDBJ whole genome shotgun (WGS) entry which is preliminary data.</text>
</comment>
<protein>
    <submittedName>
        <fullName evidence="3">Microcystin degradation protein MlrC</fullName>
    </submittedName>
</protein>
<accession>A0ABV2I6Q8</accession>
<dbReference type="InterPro" id="IPR015995">
    <property type="entry name" value="MlrC_N"/>
</dbReference>
<organism evidence="3 4">
    <name type="scientific">Martelella mangrovi</name>
    <dbReference type="NCBI Taxonomy" id="1397477"/>
    <lineage>
        <taxon>Bacteria</taxon>
        <taxon>Pseudomonadati</taxon>
        <taxon>Pseudomonadota</taxon>
        <taxon>Alphaproteobacteria</taxon>
        <taxon>Hyphomicrobiales</taxon>
        <taxon>Aurantimonadaceae</taxon>
        <taxon>Martelella</taxon>
    </lineage>
</organism>
<dbReference type="Pfam" id="PF07364">
    <property type="entry name" value="DUF1485"/>
    <property type="match status" value="1"/>
</dbReference>
<evidence type="ECO:0000313" key="3">
    <source>
        <dbReference type="EMBL" id="MET3598284.1"/>
    </source>
</evidence>
<dbReference type="EMBL" id="JBEPLY010000001">
    <property type="protein sequence ID" value="MET3598284.1"/>
    <property type="molecule type" value="Genomic_DNA"/>
</dbReference>
<dbReference type="Pfam" id="PF07171">
    <property type="entry name" value="MlrC_C"/>
    <property type="match status" value="1"/>
</dbReference>
<proteinExistence type="predicted"/>
<keyword evidence="4" id="KW-1185">Reference proteome</keyword>
<reference evidence="3 4" key="1">
    <citation type="submission" date="2024-06" db="EMBL/GenBank/DDBJ databases">
        <title>Genomic Encyclopedia of Type Strains, Phase IV (KMG-IV): sequencing the most valuable type-strain genomes for metagenomic binning, comparative biology and taxonomic classification.</title>
        <authorList>
            <person name="Goeker M."/>
        </authorList>
    </citation>
    <scope>NUCLEOTIDE SEQUENCE [LARGE SCALE GENOMIC DNA]</scope>
    <source>
        <strain evidence="3 4">DSM 28102</strain>
    </source>
</reference>
<feature type="domain" description="Microcystin LR degradation protein MlrC C-terminal" evidence="1">
    <location>
        <begin position="303"/>
        <end position="460"/>
    </location>
</feature>
<name>A0ABV2I6Q8_9HYPH</name>
<dbReference type="InterPro" id="IPR010799">
    <property type="entry name" value="MlrC_C"/>
</dbReference>
<feature type="domain" description="Microcystin LR degradation protein MlrC N-terminal" evidence="2">
    <location>
        <begin position="7"/>
        <end position="290"/>
    </location>
</feature>
<dbReference type="RefSeq" id="WP_354432739.1">
    <property type="nucleotide sequence ID" value="NZ_JBEPLY010000001.1"/>
</dbReference>
<evidence type="ECO:0000259" key="2">
    <source>
        <dbReference type="Pfam" id="PF07364"/>
    </source>
</evidence>
<dbReference type="Proteomes" id="UP001549164">
    <property type="component" value="Unassembled WGS sequence"/>
</dbReference>